<feature type="non-terminal residue" evidence="1">
    <location>
        <position position="1"/>
    </location>
</feature>
<gene>
    <name evidence="1" type="ORF">OH76DRAFT_1298403</name>
</gene>
<feature type="non-terminal residue" evidence="1">
    <location>
        <position position="712"/>
    </location>
</feature>
<dbReference type="PANTHER" id="PTHR46579:SF1">
    <property type="entry name" value="F5_8 TYPE C DOMAIN-CONTAINING PROTEIN"/>
    <property type="match status" value="1"/>
</dbReference>
<evidence type="ECO:0000313" key="1">
    <source>
        <dbReference type="EMBL" id="RDX40373.1"/>
    </source>
</evidence>
<accession>A0A371CJC3</accession>
<organism evidence="1 2">
    <name type="scientific">Lentinus brumalis</name>
    <dbReference type="NCBI Taxonomy" id="2498619"/>
    <lineage>
        <taxon>Eukaryota</taxon>
        <taxon>Fungi</taxon>
        <taxon>Dikarya</taxon>
        <taxon>Basidiomycota</taxon>
        <taxon>Agaricomycotina</taxon>
        <taxon>Agaricomycetes</taxon>
        <taxon>Polyporales</taxon>
        <taxon>Polyporaceae</taxon>
        <taxon>Lentinus</taxon>
    </lineage>
</organism>
<dbReference type="OrthoDB" id="3269001at2759"/>
<dbReference type="EMBL" id="KZ857560">
    <property type="protein sequence ID" value="RDX40373.1"/>
    <property type="molecule type" value="Genomic_DNA"/>
</dbReference>
<reference evidence="1 2" key="1">
    <citation type="journal article" date="2018" name="Biotechnol. Biofuels">
        <title>Integrative visual omics of the white-rot fungus Polyporus brumalis exposes the biotechnological potential of its oxidative enzymes for delignifying raw plant biomass.</title>
        <authorList>
            <person name="Miyauchi S."/>
            <person name="Rancon A."/>
            <person name="Drula E."/>
            <person name="Hage H."/>
            <person name="Chaduli D."/>
            <person name="Favel A."/>
            <person name="Grisel S."/>
            <person name="Henrissat B."/>
            <person name="Herpoel-Gimbert I."/>
            <person name="Ruiz-Duenas F.J."/>
            <person name="Chevret D."/>
            <person name="Hainaut M."/>
            <person name="Lin J."/>
            <person name="Wang M."/>
            <person name="Pangilinan J."/>
            <person name="Lipzen A."/>
            <person name="Lesage-Meessen L."/>
            <person name="Navarro D."/>
            <person name="Riley R."/>
            <person name="Grigoriev I.V."/>
            <person name="Zhou S."/>
            <person name="Raouche S."/>
            <person name="Rosso M.N."/>
        </authorList>
    </citation>
    <scope>NUCLEOTIDE SEQUENCE [LARGE SCALE GENOMIC DNA]</scope>
    <source>
        <strain evidence="1 2">BRFM 1820</strain>
    </source>
</reference>
<dbReference type="PANTHER" id="PTHR46579">
    <property type="entry name" value="F5/8 TYPE C DOMAIN-CONTAINING PROTEIN-RELATED"/>
    <property type="match status" value="1"/>
</dbReference>
<evidence type="ECO:0000313" key="2">
    <source>
        <dbReference type="Proteomes" id="UP000256964"/>
    </source>
</evidence>
<name>A0A371CJC3_9APHY</name>
<evidence type="ECO:0008006" key="3">
    <source>
        <dbReference type="Google" id="ProtNLM"/>
    </source>
</evidence>
<dbReference type="AlphaFoldDB" id="A0A371CJC3"/>
<keyword evidence="2" id="KW-1185">Reference proteome</keyword>
<protein>
    <recommendedName>
        <fullName evidence="3">SAP domain-containing protein</fullName>
    </recommendedName>
</protein>
<proteinExistence type="predicted"/>
<sequence length="712" mass="80961">VDELLEFWFKGVFYSRTALYEAGRLVRAALVPLVCDLPAARQTAGFGGHAAKYFCSMCKLLKSDMDELDMSKWGERTCDEHRADAQAWKDLPTVSKRETAFKLNSTRWSALLDLPYWDPIKYTVIDSMHNHYLGLLKYHCRTLWGMNVSAVDADSNSPLEDATPSEEDIARGLAYFETGTEDELSTCTRATLNYMCSLFQIPRKKHSKAHMIRRILQFVSAASAAKSQAKPANTRNDLAAADRSFLSGNSASTLDGKYNVGVFEKLCEKYQVDVGRNKKETIRNLIAWHHGLQCAVTDVHLSSLQKAKSAGGKAKRKANLPPAILGRKTLRHIQEQLPLTELPSWVDRVPTNVGSTERGKLSADQWHILCVINLPIILINYWHSKSELHRERLKNYMYLVTEVVVGSLLEMTEEAVHLYEDAAMKYLQTAKEVYDMKLTPNHHNSLHIPYFLRLFGPLHSVRTFFSERTNYRLQSQDTNMKFGELEPTYMRQSSRSANLLVFLQDDRIQGEVQELFEAFEDMAAEDRRGTRLRESSSLGDIPWRKQPRKPLQKITLSDECFSAHIAYLNRQAGREQFIDARQIRRIPGTQQLKNTAHRRASLVCGGVSFRGVSDSPRDSNLVFRSPSSPSVHMAGRIQQIFSFSYPGTRGDSYEATYLYVTPLKDLSAADVLLDIYREYPVVGGQLYYDKYLPGIIITPDEVVSHFARTPMK</sequence>
<dbReference type="STRING" id="139420.A0A371CJC3"/>
<dbReference type="Proteomes" id="UP000256964">
    <property type="component" value="Unassembled WGS sequence"/>
</dbReference>